<dbReference type="Pfam" id="PF00378">
    <property type="entry name" value="ECH_1"/>
    <property type="match status" value="1"/>
</dbReference>
<evidence type="ECO:0000313" key="3">
    <source>
        <dbReference type="EMBL" id="MDR7322738.1"/>
    </source>
</evidence>
<dbReference type="Gene3D" id="3.90.226.10">
    <property type="entry name" value="2-enoyl-CoA Hydratase, Chain A, domain 1"/>
    <property type="match status" value="1"/>
</dbReference>
<dbReference type="InterPro" id="IPR001753">
    <property type="entry name" value="Enoyl-CoA_hydra/iso"/>
</dbReference>
<dbReference type="InterPro" id="IPR005793">
    <property type="entry name" value="Formyl_trans_C"/>
</dbReference>
<feature type="compositionally biased region" description="Low complexity" evidence="1">
    <location>
        <begin position="594"/>
        <end position="605"/>
    </location>
</feature>
<proteinExistence type="predicted"/>
<dbReference type="PANTHER" id="PTHR43388">
    <property type="entry name" value="HYDROGENASE MATURATION FACTOR HOXX"/>
    <property type="match status" value="1"/>
</dbReference>
<keyword evidence="4" id="KW-1185">Reference proteome</keyword>
<comment type="caution">
    <text evidence="3">The sequence shown here is derived from an EMBL/GenBank/DDBJ whole genome shotgun (WGS) entry which is preliminary data.</text>
</comment>
<evidence type="ECO:0000259" key="2">
    <source>
        <dbReference type="Pfam" id="PF02911"/>
    </source>
</evidence>
<evidence type="ECO:0000256" key="1">
    <source>
        <dbReference type="SAM" id="MobiDB-lite"/>
    </source>
</evidence>
<dbReference type="InterPro" id="IPR009188">
    <property type="entry name" value="NiFe-hyd_mat_HypX/HoxX"/>
</dbReference>
<gene>
    <name evidence="3" type="ORF">J2S44_002988</name>
</gene>
<dbReference type="InterPro" id="IPR029045">
    <property type="entry name" value="ClpP/crotonase-like_dom_sf"/>
</dbReference>
<dbReference type="Gene3D" id="3.40.50.12230">
    <property type="match status" value="1"/>
</dbReference>
<dbReference type="EMBL" id="JAVDYC010000001">
    <property type="protein sequence ID" value="MDR7322738.1"/>
    <property type="molecule type" value="Genomic_DNA"/>
</dbReference>
<dbReference type="GO" id="GO:0003824">
    <property type="term" value="F:catalytic activity"/>
    <property type="evidence" value="ECO:0007669"/>
    <property type="project" value="InterPro"/>
</dbReference>
<dbReference type="RefSeq" id="WP_310413595.1">
    <property type="nucleotide sequence ID" value="NZ_JAVDYC010000001.1"/>
</dbReference>
<feature type="region of interest" description="Disordered" evidence="1">
    <location>
        <begin position="594"/>
        <end position="648"/>
    </location>
</feature>
<organism evidence="3 4">
    <name type="scientific">Catenuloplanes niger</name>
    <dbReference type="NCBI Taxonomy" id="587534"/>
    <lineage>
        <taxon>Bacteria</taxon>
        <taxon>Bacillati</taxon>
        <taxon>Actinomycetota</taxon>
        <taxon>Actinomycetes</taxon>
        <taxon>Micromonosporales</taxon>
        <taxon>Micromonosporaceae</taxon>
        <taxon>Catenuloplanes</taxon>
    </lineage>
</organism>
<dbReference type="CDD" id="cd08650">
    <property type="entry name" value="FMT_core_HypX_N"/>
    <property type="match status" value="1"/>
</dbReference>
<dbReference type="InterPro" id="IPR047180">
    <property type="entry name" value="HoxX-like"/>
</dbReference>
<name>A0AAE4CTW4_9ACTN</name>
<dbReference type="AlphaFoldDB" id="A0AAE4CTW4"/>
<dbReference type="Pfam" id="PF02911">
    <property type="entry name" value="Formyl_trans_C"/>
    <property type="match status" value="1"/>
</dbReference>
<dbReference type="Proteomes" id="UP001183629">
    <property type="component" value="Unassembled WGS sequence"/>
</dbReference>
<dbReference type="PIRSF" id="PIRSF006787">
    <property type="entry name" value="Hydrgn_mat_HoxX"/>
    <property type="match status" value="1"/>
</dbReference>
<evidence type="ECO:0000313" key="4">
    <source>
        <dbReference type="Proteomes" id="UP001183629"/>
    </source>
</evidence>
<reference evidence="3 4" key="1">
    <citation type="submission" date="2023-07" db="EMBL/GenBank/DDBJ databases">
        <title>Sequencing the genomes of 1000 actinobacteria strains.</title>
        <authorList>
            <person name="Klenk H.-P."/>
        </authorList>
    </citation>
    <scope>NUCLEOTIDE SEQUENCE [LARGE SCALE GENOMIC DNA]</scope>
    <source>
        <strain evidence="3 4">DSM 44711</strain>
    </source>
</reference>
<accession>A0AAE4CTW4</accession>
<dbReference type="InterPro" id="IPR036477">
    <property type="entry name" value="Formyl_transf_N_sf"/>
</dbReference>
<protein>
    <submittedName>
        <fullName evidence="3">Two-component system hydrogenase maturation factor HypX/HoxX</fullName>
    </submittedName>
</protein>
<dbReference type="SUPFAM" id="SSF50486">
    <property type="entry name" value="FMT C-terminal domain-like"/>
    <property type="match status" value="1"/>
</dbReference>
<dbReference type="SUPFAM" id="SSF53328">
    <property type="entry name" value="Formyltransferase"/>
    <property type="match status" value="1"/>
</dbReference>
<dbReference type="SUPFAM" id="SSF52096">
    <property type="entry name" value="ClpP/crotonase"/>
    <property type="match status" value="1"/>
</dbReference>
<dbReference type="CDD" id="cd06558">
    <property type="entry name" value="crotonase-like"/>
    <property type="match status" value="1"/>
</dbReference>
<dbReference type="PANTHER" id="PTHR43388:SF1">
    <property type="entry name" value="HYDROGENASE MATURATION FACTOR HOXX"/>
    <property type="match status" value="1"/>
</dbReference>
<feature type="domain" description="Formyl transferase C-terminal" evidence="2">
    <location>
        <begin position="178"/>
        <end position="274"/>
    </location>
</feature>
<sequence length="648" mass="68923">MRVLLLVSAFNGLSQRVWCTLREAGHEVGVLLATGERDMIEGVRAARPDVILCPYLTHRVPAEIWSEWRTIIIHPGPVGDRGPSSLDWAITEAEPYWGVTALQAVAEMDAGPIWATRIFRLASAAPRKSALYNGPVADAAVACVREVLAKAADPAFRPVPAERMPHEVPNARPRPLMRQSDRAFGWDEGSERIIRRIRAADGAPGVRTEVLGMPVFAYDAHPGTAAGAPGTVPDAPPGTGAGAPPGTVLCRRQGAIMVATGDGSVWLGHLRQADPERSTDAAGPAGTWPRGVKLPAAVVLGRRLHGVPHAPLPLGSEAEVPGAYRQIRYRRTADVGWLTFDFYNGAMSTGQCRRLLGAFRHAAGQDTRVLVLRGSTEAFSNGIHLNQITAATDPAGAAWANIKAINAVCTEIIECTRQVVIAAYPGNAGAGGVMLGLGADVVAGREDIVLNPYYDIGLYGSELHTWSLPRRVGAQCAERLLGEKLPVDAARARTIGLLDEVGPRHPDAFADWLAELAARYAEPQLNRRMRSRKARALTSGLPLAVHEVRELAEMSHDIFGDRSGFAAARHAFVHKVRPTATPARLLPASLAEAAPAGSNGSAGNAKRPVPAPPPGTQNQGKNRQHVRPRSAAADPPQSVRPAVPAQAG</sequence>
<dbReference type="InterPro" id="IPR011034">
    <property type="entry name" value="Formyl_transferase-like_C_sf"/>
</dbReference>